<dbReference type="AlphaFoldDB" id="A0A0J7KJT9"/>
<protein>
    <submittedName>
        <fullName evidence="1">Uncharacterized protein</fullName>
    </submittedName>
</protein>
<evidence type="ECO:0000313" key="3">
    <source>
        <dbReference type="Proteomes" id="UP000036403"/>
    </source>
</evidence>
<evidence type="ECO:0000313" key="2">
    <source>
        <dbReference type="EMBL" id="KMQ92992.1"/>
    </source>
</evidence>
<comment type="caution">
    <text evidence="1">The sequence shown here is derived from an EMBL/GenBank/DDBJ whole genome shotgun (WGS) entry which is preliminary data.</text>
</comment>
<gene>
    <name evidence="2" type="ORF">RF55_6955</name>
    <name evidence="1" type="ORF">RF55_9725</name>
</gene>
<name>A0A0J7KJT9_LASNI</name>
<dbReference type="PaxDb" id="67767-A0A0J7KJT9"/>
<dbReference type="Proteomes" id="UP000036403">
    <property type="component" value="Unassembled WGS sequence"/>
</dbReference>
<keyword evidence="3" id="KW-1185">Reference proteome</keyword>
<dbReference type="InterPro" id="IPR050951">
    <property type="entry name" value="Retrovirus_Pol_polyprotein"/>
</dbReference>
<dbReference type="OrthoDB" id="427924at2759"/>
<dbReference type="STRING" id="67767.A0A0J7KJT9"/>
<dbReference type="PANTHER" id="PTHR37984:SF5">
    <property type="entry name" value="PROTEIN NYNRIN-LIKE"/>
    <property type="match status" value="1"/>
</dbReference>
<accession>A0A0J7KJT9</accession>
<dbReference type="EMBL" id="LBMM01003919">
    <property type="protein sequence ID" value="KMQ92992.1"/>
    <property type="molecule type" value="Genomic_DNA"/>
</dbReference>
<dbReference type="EMBL" id="LBMM01006547">
    <property type="protein sequence ID" value="KMQ90516.1"/>
    <property type="molecule type" value="Genomic_DNA"/>
</dbReference>
<reference evidence="1 3" key="1">
    <citation type="submission" date="2015-04" db="EMBL/GenBank/DDBJ databases">
        <title>Lasius niger genome sequencing.</title>
        <authorList>
            <person name="Konorov E.A."/>
            <person name="Nikitin M.A."/>
            <person name="Kirill M.V."/>
            <person name="Chang P."/>
        </authorList>
    </citation>
    <scope>NUCLEOTIDE SEQUENCE [LARGE SCALE GENOMIC DNA]</scope>
    <source>
        <tissue evidence="1">Whole</tissue>
    </source>
</reference>
<organism evidence="1 3">
    <name type="scientific">Lasius niger</name>
    <name type="common">Black garden ant</name>
    <dbReference type="NCBI Taxonomy" id="67767"/>
    <lineage>
        <taxon>Eukaryota</taxon>
        <taxon>Metazoa</taxon>
        <taxon>Ecdysozoa</taxon>
        <taxon>Arthropoda</taxon>
        <taxon>Hexapoda</taxon>
        <taxon>Insecta</taxon>
        <taxon>Pterygota</taxon>
        <taxon>Neoptera</taxon>
        <taxon>Endopterygota</taxon>
        <taxon>Hymenoptera</taxon>
        <taxon>Apocrita</taxon>
        <taxon>Aculeata</taxon>
        <taxon>Formicoidea</taxon>
        <taxon>Formicidae</taxon>
        <taxon>Formicinae</taxon>
        <taxon>Lasius</taxon>
        <taxon>Lasius</taxon>
    </lineage>
</organism>
<evidence type="ECO:0000313" key="1">
    <source>
        <dbReference type="EMBL" id="KMQ90516.1"/>
    </source>
</evidence>
<dbReference type="PANTHER" id="PTHR37984">
    <property type="entry name" value="PROTEIN CBG26694"/>
    <property type="match status" value="1"/>
</dbReference>
<sequence length="125" mass="14533">MTSARLQRYATFLSGFNYKVEFKKGSENTNVDCFSRAPINQKPHTDRVINEEVHLLCEESLLRVSTQNLAFESIREETRKDQHLSKILQELREDSTTESEFTIDNDIIFRGQRVVIPVILQAFVL</sequence>
<proteinExistence type="predicted"/>